<dbReference type="PRINTS" id="PR00413">
    <property type="entry name" value="HADHALOGNASE"/>
</dbReference>
<dbReference type="AlphaFoldDB" id="A0A3S3RS76"/>
<dbReference type="OrthoDB" id="9807742at2"/>
<accession>A0A3S3RS76</accession>
<gene>
    <name evidence="1" type="ORF">EPK99_13490</name>
</gene>
<dbReference type="GO" id="GO:0016787">
    <property type="term" value="F:hydrolase activity"/>
    <property type="evidence" value="ECO:0007669"/>
    <property type="project" value="UniProtKB-KW"/>
</dbReference>
<dbReference type="SFLD" id="SFLDG01129">
    <property type="entry name" value="C1.5:_HAD__Beta-PGM__Phosphata"/>
    <property type="match status" value="1"/>
</dbReference>
<sequence length="211" mass="24303">MKVLMVDVDGVLVHGRPSDGLSLFTYLERDHGLPLDTFQNEFFNPYWVGIVTGREPIEPRLSEVLKRIAPHLETETLLKYWFENDSLLDQRLLDRLGALRQDDVRLYLATNQEHRRAAYLMNEMGLGRHFDGIFYSADLGHRKPTHDFYRLATDSAGVSPSEIAFLDDMLENVEAAREFGWNAVQWMADMELETALTSLTTPHPSRQPIRL</sequence>
<evidence type="ECO:0000313" key="1">
    <source>
        <dbReference type="EMBL" id="RWX76686.1"/>
    </source>
</evidence>
<dbReference type="Pfam" id="PF00702">
    <property type="entry name" value="Hydrolase"/>
    <property type="match status" value="1"/>
</dbReference>
<dbReference type="PANTHER" id="PTHR43611:SF3">
    <property type="entry name" value="FLAVIN MONONUCLEOTIDE HYDROLASE 1, CHLOROPLATIC"/>
    <property type="match status" value="1"/>
</dbReference>
<dbReference type="Proteomes" id="UP000287687">
    <property type="component" value="Unassembled WGS sequence"/>
</dbReference>
<name>A0A3S3RS76_9HYPH</name>
<organism evidence="1 2">
    <name type="scientific">Neorhizobium lilium</name>
    <dbReference type="NCBI Taxonomy" id="2503024"/>
    <lineage>
        <taxon>Bacteria</taxon>
        <taxon>Pseudomonadati</taxon>
        <taxon>Pseudomonadota</taxon>
        <taxon>Alphaproteobacteria</taxon>
        <taxon>Hyphomicrobiales</taxon>
        <taxon>Rhizobiaceae</taxon>
        <taxon>Rhizobium/Agrobacterium group</taxon>
        <taxon>Neorhizobium</taxon>
    </lineage>
</organism>
<dbReference type="Gene3D" id="3.40.50.1000">
    <property type="entry name" value="HAD superfamily/HAD-like"/>
    <property type="match status" value="1"/>
</dbReference>
<keyword evidence="1" id="KW-0378">Hydrolase</keyword>
<proteinExistence type="predicted"/>
<reference evidence="1 2" key="1">
    <citation type="submission" date="2019-01" db="EMBL/GenBank/DDBJ databases">
        <title>The draft genome of Rhizobium sp. 24NR.</title>
        <authorList>
            <person name="Liu L."/>
            <person name="Liang L."/>
            <person name="Shi S."/>
            <person name="Xu L."/>
            <person name="Wang X."/>
            <person name="Li L."/>
            <person name="Zhang X."/>
        </authorList>
    </citation>
    <scope>NUCLEOTIDE SEQUENCE [LARGE SCALE GENOMIC DNA]</scope>
    <source>
        <strain evidence="1 2">24NR</strain>
    </source>
</reference>
<dbReference type="PANTHER" id="PTHR43611">
    <property type="entry name" value="ALPHA-D-GLUCOSE 1-PHOSPHATE PHOSPHATASE"/>
    <property type="match status" value="1"/>
</dbReference>
<keyword evidence="2" id="KW-1185">Reference proteome</keyword>
<dbReference type="InterPro" id="IPR006439">
    <property type="entry name" value="HAD-SF_hydro_IA"/>
</dbReference>
<comment type="caution">
    <text evidence="1">The sequence shown here is derived from an EMBL/GenBank/DDBJ whole genome shotgun (WGS) entry which is preliminary data.</text>
</comment>
<dbReference type="RefSeq" id="WP_128443604.1">
    <property type="nucleotide sequence ID" value="NZ_SBIP01000003.1"/>
</dbReference>
<dbReference type="EMBL" id="SBIP01000003">
    <property type="protein sequence ID" value="RWX76686.1"/>
    <property type="molecule type" value="Genomic_DNA"/>
</dbReference>
<dbReference type="NCBIfam" id="TIGR01509">
    <property type="entry name" value="HAD-SF-IA-v3"/>
    <property type="match status" value="1"/>
</dbReference>
<dbReference type="SUPFAM" id="SSF56784">
    <property type="entry name" value="HAD-like"/>
    <property type="match status" value="1"/>
</dbReference>
<evidence type="ECO:0000313" key="2">
    <source>
        <dbReference type="Proteomes" id="UP000287687"/>
    </source>
</evidence>
<protein>
    <submittedName>
        <fullName evidence="1">HAD family hydrolase</fullName>
    </submittedName>
</protein>
<dbReference type="InterPro" id="IPR036412">
    <property type="entry name" value="HAD-like_sf"/>
</dbReference>
<dbReference type="InterPro" id="IPR023214">
    <property type="entry name" value="HAD_sf"/>
</dbReference>
<dbReference type="SFLD" id="SFLDS00003">
    <property type="entry name" value="Haloacid_Dehalogenase"/>
    <property type="match status" value="1"/>
</dbReference>